<dbReference type="Proteomes" id="UP001597373">
    <property type="component" value="Unassembled WGS sequence"/>
</dbReference>
<feature type="transmembrane region" description="Helical" evidence="1">
    <location>
        <begin position="30"/>
        <end position="50"/>
    </location>
</feature>
<dbReference type="RefSeq" id="WP_345098285.1">
    <property type="nucleotide sequence ID" value="NZ_BAABGS010000012.1"/>
</dbReference>
<protein>
    <submittedName>
        <fullName evidence="2">Uncharacterized protein</fullName>
    </submittedName>
</protein>
<evidence type="ECO:0000313" key="2">
    <source>
        <dbReference type="EMBL" id="MFD2261011.1"/>
    </source>
</evidence>
<evidence type="ECO:0000313" key="3">
    <source>
        <dbReference type="Proteomes" id="UP001597373"/>
    </source>
</evidence>
<accession>A0ABW5DKI0</accession>
<comment type="caution">
    <text evidence="2">The sequence shown here is derived from an EMBL/GenBank/DDBJ whole genome shotgun (WGS) entry which is preliminary data.</text>
</comment>
<keyword evidence="1" id="KW-0472">Membrane</keyword>
<keyword evidence="3" id="KW-1185">Reference proteome</keyword>
<reference evidence="3" key="1">
    <citation type="journal article" date="2019" name="Int. J. Syst. Evol. Microbiol.">
        <title>The Global Catalogue of Microorganisms (GCM) 10K type strain sequencing project: providing services to taxonomists for standard genome sequencing and annotation.</title>
        <authorList>
            <consortium name="The Broad Institute Genomics Platform"/>
            <consortium name="The Broad Institute Genome Sequencing Center for Infectious Disease"/>
            <person name="Wu L."/>
            <person name="Ma J."/>
        </authorList>
    </citation>
    <scope>NUCLEOTIDE SEQUENCE [LARGE SCALE GENOMIC DNA]</scope>
    <source>
        <strain evidence="3">KCTC 23707</strain>
    </source>
</reference>
<dbReference type="EMBL" id="JBHUIR010000054">
    <property type="protein sequence ID" value="MFD2261011.1"/>
    <property type="molecule type" value="Genomic_DNA"/>
</dbReference>
<gene>
    <name evidence="2" type="ORF">ACFSMZ_14770</name>
</gene>
<sequence>MKILFPTIAFSAALILPAHAYLDPGMGSMVLQAIIGAVAVGGAAISVYWNKLKSLFTSKKK</sequence>
<evidence type="ECO:0000256" key="1">
    <source>
        <dbReference type="SAM" id="Phobius"/>
    </source>
</evidence>
<name>A0ABW5DKI0_9HYPH</name>
<proteinExistence type="predicted"/>
<keyword evidence="1" id="KW-1133">Transmembrane helix</keyword>
<organism evidence="2 3">
    <name type="scientific">Chelativorans composti</name>
    <dbReference type="NCBI Taxonomy" id="768533"/>
    <lineage>
        <taxon>Bacteria</taxon>
        <taxon>Pseudomonadati</taxon>
        <taxon>Pseudomonadota</taxon>
        <taxon>Alphaproteobacteria</taxon>
        <taxon>Hyphomicrobiales</taxon>
        <taxon>Phyllobacteriaceae</taxon>
        <taxon>Chelativorans</taxon>
    </lineage>
</organism>
<keyword evidence="1" id="KW-0812">Transmembrane</keyword>